<dbReference type="Gene3D" id="3.30.420.10">
    <property type="entry name" value="Ribonuclease H-like superfamily/Ribonuclease H"/>
    <property type="match status" value="1"/>
</dbReference>
<dbReference type="SUPFAM" id="SSF53098">
    <property type="entry name" value="Ribonuclease H-like"/>
    <property type="match status" value="1"/>
</dbReference>
<dbReference type="InterPro" id="IPR012337">
    <property type="entry name" value="RNaseH-like_sf"/>
</dbReference>
<dbReference type="RefSeq" id="XP_016731368.1">
    <property type="nucleotide sequence ID" value="XM_016875879.1"/>
</dbReference>
<name>A0A1U8N0T5_GOSHI</name>
<dbReference type="PaxDb" id="3635-A0A1U8N0T5"/>
<dbReference type="Proteomes" id="UP000818029">
    <property type="component" value="Chromosome D12"/>
</dbReference>
<sequence>MYVNQKAVKESAIANFLVGRALEDYETLNFNFPNEDLMYVAITEERALEEYPWKLNFDGASNAIGNGIGVVLVSLDGDYYPFTSKLDFDCTNNMTEYEVCIMGIRAAIERKINVLEMANTLATLSSMVKVNKQEDVKSIQMSIYKALAHCYNIEEEEKNDHSWYHDILQYVKNHEYPEQATKNDKRTIRRMANEYVLDGEVLYKRRNDQVLLRCINTVEAKKILEEVHEGILRNTC</sequence>
<dbReference type="KEGG" id="ghi:107942250"/>
<dbReference type="PANTHER" id="PTHR48475:SF1">
    <property type="entry name" value="RNASE H TYPE-1 DOMAIN-CONTAINING PROTEIN"/>
    <property type="match status" value="1"/>
</dbReference>
<reference evidence="2" key="2">
    <citation type="submission" date="2025-08" db="UniProtKB">
        <authorList>
            <consortium name="RefSeq"/>
        </authorList>
    </citation>
    <scope>IDENTIFICATION</scope>
</reference>
<keyword evidence="1" id="KW-1185">Reference proteome</keyword>
<evidence type="ECO:0000313" key="1">
    <source>
        <dbReference type="Proteomes" id="UP000818029"/>
    </source>
</evidence>
<dbReference type="SMR" id="A0A1U8N0T5"/>
<dbReference type="PANTHER" id="PTHR48475">
    <property type="entry name" value="RIBONUCLEASE H"/>
    <property type="match status" value="1"/>
</dbReference>
<proteinExistence type="predicted"/>
<gene>
    <name evidence="2" type="primary">LOC107942250</name>
</gene>
<evidence type="ECO:0000313" key="2">
    <source>
        <dbReference type="RefSeq" id="XP_016731368.1"/>
    </source>
</evidence>
<accession>A0A1U8N0T5</accession>
<protein>
    <submittedName>
        <fullName evidence="2">Uncharacterized protein</fullName>
    </submittedName>
</protein>
<reference evidence="1" key="1">
    <citation type="journal article" date="2020" name="Nat. Genet.">
        <title>Genomic diversifications of five Gossypium allopolyploid species and their impact on cotton improvement.</title>
        <authorList>
            <person name="Chen Z.J."/>
            <person name="Sreedasyam A."/>
            <person name="Ando A."/>
            <person name="Song Q."/>
            <person name="De Santiago L.M."/>
            <person name="Hulse-Kemp A.M."/>
            <person name="Ding M."/>
            <person name="Ye W."/>
            <person name="Kirkbride R.C."/>
            <person name="Jenkins J."/>
            <person name="Plott C."/>
            <person name="Lovell J."/>
            <person name="Lin Y.M."/>
            <person name="Vaughn R."/>
            <person name="Liu B."/>
            <person name="Simpson S."/>
            <person name="Scheffler B.E."/>
            <person name="Wen L."/>
            <person name="Saski C.A."/>
            <person name="Grover C.E."/>
            <person name="Hu G."/>
            <person name="Conover J.L."/>
            <person name="Carlson J.W."/>
            <person name="Shu S."/>
            <person name="Boston L.B."/>
            <person name="Williams M."/>
            <person name="Peterson D.G."/>
            <person name="McGee K."/>
            <person name="Jones D.C."/>
            <person name="Wendel J.F."/>
            <person name="Stelly D.M."/>
            <person name="Grimwood J."/>
            <person name="Schmutz J."/>
        </authorList>
    </citation>
    <scope>NUCLEOTIDE SEQUENCE [LARGE SCALE GENOMIC DNA]</scope>
    <source>
        <strain evidence="1">cv. TM-1</strain>
    </source>
</reference>
<organism evidence="1 2">
    <name type="scientific">Gossypium hirsutum</name>
    <name type="common">Upland cotton</name>
    <name type="synonym">Gossypium mexicanum</name>
    <dbReference type="NCBI Taxonomy" id="3635"/>
    <lineage>
        <taxon>Eukaryota</taxon>
        <taxon>Viridiplantae</taxon>
        <taxon>Streptophyta</taxon>
        <taxon>Embryophyta</taxon>
        <taxon>Tracheophyta</taxon>
        <taxon>Spermatophyta</taxon>
        <taxon>Magnoliopsida</taxon>
        <taxon>eudicotyledons</taxon>
        <taxon>Gunneridae</taxon>
        <taxon>Pentapetalae</taxon>
        <taxon>rosids</taxon>
        <taxon>malvids</taxon>
        <taxon>Malvales</taxon>
        <taxon>Malvaceae</taxon>
        <taxon>Malvoideae</taxon>
        <taxon>Gossypium</taxon>
    </lineage>
</organism>
<dbReference type="AlphaFoldDB" id="A0A1U8N0T5"/>
<dbReference type="GeneID" id="107942250"/>
<dbReference type="GO" id="GO:0003676">
    <property type="term" value="F:nucleic acid binding"/>
    <property type="evidence" value="ECO:0007669"/>
    <property type="project" value="InterPro"/>
</dbReference>
<dbReference type="InterPro" id="IPR036397">
    <property type="entry name" value="RNaseH_sf"/>
</dbReference>